<evidence type="ECO:0000259" key="1">
    <source>
        <dbReference type="Pfam" id="PF13240"/>
    </source>
</evidence>
<accession>A0A9E7PRF7</accession>
<feature type="domain" description="Zinc-ribbon" evidence="1">
    <location>
        <begin position="301"/>
        <end position="322"/>
    </location>
</feature>
<reference evidence="2" key="1">
    <citation type="submission" date="2022-04" db="EMBL/GenBank/DDBJ databases">
        <title>Complete genome of Methanoplanus endosymbiosus DSM 3599.</title>
        <authorList>
            <person name="Chen S.-C."/>
            <person name="You Y.-T."/>
            <person name="Zhou Y.-Z."/>
            <person name="Lai M.-C."/>
        </authorList>
    </citation>
    <scope>NUCLEOTIDE SEQUENCE</scope>
    <source>
        <strain evidence="2">DSM 3599</strain>
    </source>
</reference>
<evidence type="ECO:0000313" key="3">
    <source>
        <dbReference type="Proteomes" id="UP001060368"/>
    </source>
</evidence>
<name>A0A9E7PRF7_9EURY</name>
<proteinExistence type="predicted"/>
<dbReference type="AlphaFoldDB" id="A0A9E7PRF7"/>
<sequence length="333" mass="37321">MFNKVNLNGAKDLISTAEKVLNSGSSISRRSYDERVRLMQEIHEQYSRFQDGECGSFNSTFNTLFRSKFEAALLTIAVSFNKANEECSEVPGQYTDDEISLYEIIERYRVLPSKKELINLLSSPDSGGAAFLQLHYQHIDDLVEEFCNQKNPVNPYLVSYMKKEWEKYDKKLQEVIVELIQDNGLKWFITFIANDMKTAEQIIYNISGGIVNPGNGVQVIDSIMNRAGITTAATDPVTKDTDRGEVRINPGSRSDIKYSGGIENTESEVFGVHIEDSILNRSHVNGGPAIKDEQPALSEVYCPACGTQIQDNAQFCTNCGKKRQNQTSGKKPE</sequence>
<gene>
    <name evidence="2" type="ORF">L6E24_06415</name>
</gene>
<organism evidence="2 3">
    <name type="scientific">Methanoplanus endosymbiosus</name>
    <dbReference type="NCBI Taxonomy" id="33865"/>
    <lineage>
        <taxon>Archaea</taxon>
        <taxon>Methanobacteriati</taxon>
        <taxon>Methanobacteriota</taxon>
        <taxon>Stenosarchaea group</taxon>
        <taxon>Methanomicrobia</taxon>
        <taxon>Methanomicrobiales</taxon>
        <taxon>Methanomicrobiaceae</taxon>
        <taxon>Methanoplanus</taxon>
    </lineage>
</organism>
<protein>
    <submittedName>
        <fullName evidence="2">Zinc ribbon domain-containing protein</fullName>
    </submittedName>
</protein>
<dbReference type="EMBL" id="CP096115">
    <property type="protein sequence ID" value="UUX93744.1"/>
    <property type="molecule type" value="Genomic_DNA"/>
</dbReference>
<dbReference type="InterPro" id="IPR026870">
    <property type="entry name" value="Zinc_ribbon_dom"/>
</dbReference>
<dbReference type="Pfam" id="PF13240">
    <property type="entry name" value="Zn_Ribbon_1"/>
    <property type="match status" value="1"/>
</dbReference>
<evidence type="ECO:0000313" key="2">
    <source>
        <dbReference type="EMBL" id="UUX93744.1"/>
    </source>
</evidence>
<dbReference type="GeneID" id="74307316"/>
<keyword evidence="3" id="KW-1185">Reference proteome</keyword>
<dbReference type="Proteomes" id="UP001060368">
    <property type="component" value="Chromosome"/>
</dbReference>
<dbReference type="KEGG" id="mend:L6E24_06415"/>
<dbReference type="RefSeq" id="WP_257743880.1">
    <property type="nucleotide sequence ID" value="NZ_CP096115.1"/>
</dbReference>